<evidence type="ECO:0000313" key="2">
    <source>
        <dbReference type="Proteomes" id="UP001630127"/>
    </source>
</evidence>
<reference evidence="1 2" key="1">
    <citation type="submission" date="2024-11" db="EMBL/GenBank/DDBJ databases">
        <title>A near-complete genome assembly of Cinchona calisaya.</title>
        <authorList>
            <person name="Lian D.C."/>
            <person name="Zhao X.W."/>
            <person name="Wei L."/>
        </authorList>
    </citation>
    <scope>NUCLEOTIDE SEQUENCE [LARGE SCALE GENOMIC DNA]</scope>
    <source>
        <tissue evidence="1">Nenye</tissue>
    </source>
</reference>
<dbReference type="EMBL" id="JBJUIK010000016">
    <property type="protein sequence ID" value="KAL3500695.1"/>
    <property type="molecule type" value="Genomic_DNA"/>
</dbReference>
<sequence length="102" mass="11625">MLMAGIAPRQILISLQKSNPKLQAISRTIYNAKAKVQRESLKGRTIMQALFDEFGESGFVFDVVHENEGHLTYLFFVHPYSIMLTKSCSTVFVMDCTYKTNK</sequence>
<comment type="caution">
    <text evidence="1">The sequence shown here is derived from an EMBL/GenBank/DDBJ whole genome shotgun (WGS) entry which is preliminary data.</text>
</comment>
<accession>A0ABD2Y4G0</accession>
<proteinExistence type="predicted"/>
<keyword evidence="2" id="KW-1185">Reference proteome</keyword>
<evidence type="ECO:0000313" key="1">
    <source>
        <dbReference type="EMBL" id="KAL3500695.1"/>
    </source>
</evidence>
<gene>
    <name evidence="1" type="ORF">ACH5RR_039788</name>
</gene>
<dbReference type="Proteomes" id="UP001630127">
    <property type="component" value="Unassembled WGS sequence"/>
</dbReference>
<protein>
    <submittedName>
        <fullName evidence="1">Uncharacterized protein</fullName>
    </submittedName>
</protein>
<dbReference type="AlphaFoldDB" id="A0ABD2Y4G0"/>
<name>A0ABD2Y4G0_9GENT</name>
<organism evidence="1 2">
    <name type="scientific">Cinchona calisaya</name>
    <dbReference type="NCBI Taxonomy" id="153742"/>
    <lineage>
        <taxon>Eukaryota</taxon>
        <taxon>Viridiplantae</taxon>
        <taxon>Streptophyta</taxon>
        <taxon>Embryophyta</taxon>
        <taxon>Tracheophyta</taxon>
        <taxon>Spermatophyta</taxon>
        <taxon>Magnoliopsida</taxon>
        <taxon>eudicotyledons</taxon>
        <taxon>Gunneridae</taxon>
        <taxon>Pentapetalae</taxon>
        <taxon>asterids</taxon>
        <taxon>lamiids</taxon>
        <taxon>Gentianales</taxon>
        <taxon>Rubiaceae</taxon>
        <taxon>Cinchonoideae</taxon>
        <taxon>Cinchoneae</taxon>
        <taxon>Cinchona</taxon>
    </lineage>
</organism>